<evidence type="ECO:0008006" key="3">
    <source>
        <dbReference type="Google" id="ProtNLM"/>
    </source>
</evidence>
<dbReference type="PANTHER" id="PTHR10039">
    <property type="entry name" value="AMELOGENIN"/>
    <property type="match status" value="1"/>
</dbReference>
<accession>A0ABR1II75</accession>
<proteinExistence type="predicted"/>
<reference evidence="1 2" key="1">
    <citation type="journal article" date="2025" name="Microbiol. Resour. Announc.">
        <title>Draft genome sequences for Neonectria magnoliae and Neonectria punicea, canker pathogens of Liriodendron tulipifera and Acer saccharum in West Virginia.</title>
        <authorList>
            <person name="Petronek H.M."/>
            <person name="Kasson M.T."/>
            <person name="Metheny A.M."/>
            <person name="Stauder C.M."/>
            <person name="Lovett B."/>
            <person name="Lynch S.C."/>
            <person name="Garnas J.R."/>
            <person name="Kasson L.R."/>
            <person name="Stajich J.E."/>
        </authorList>
    </citation>
    <scope>NUCLEOTIDE SEQUENCE [LARGE SCALE GENOMIC DNA]</scope>
    <source>
        <strain evidence="1 2">NRRL 64651</strain>
    </source>
</reference>
<name>A0ABR1II75_9HYPO</name>
<dbReference type="EMBL" id="JAZAVK010000001">
    <property type="protein sequence ID" value="KAK7433346.1"/>
    <property type="molecule type" value="Genomic_DNA"/>
</dbReference>
<dbReference type="PANTHER" id="PTHR10039:SF14">
    <property type="entry name" value="NACHT DOMAIN-CONTAINING PROTEIN"/>
    <property type="match status" value="1"/>
</dbReference>
<keyword evidence="2" id="KW-1185">Reference proteome</keyword>
<protein>
    <recommendedName>
        <fullName evidence="3">Fungal N-terminal domain-containing protein</fullName>
    </recommendedName>
</protein>
<comment type="caution">
    <text evidence="1">The sequence shown here is derived from an EMBL/GenBank/DDBJ whole genome shotgun (WGS) entry which is preliminary data.</text>
</comment>
<organism evidence="1 2">
    <name type="scientific">Neonectria magnoliae</name>
    <dbReference type="NCBI Taxonomy" id="2732573"/>
    <lineage>
        <taxon>Eukaryota</taxon>
        <taxon>Fungi</taxon>
        <taxon>Dikarya</taxon>
        <taxon>Ascomycota</taxon>
        <taxon>Pezizomycotina</taxon>
        <taxon>Sordariomycetes</taxon>
        <taxon>Hypocreomycetidae</taxon>
        <taxon>Hypocreales</taxon>
        <taxon>Nectriaceae</taxon>
        <taxon>Neonectria</taxon>
    </lineage>
</organism>
<evidence type="ECO:0000313" key="1">
    <source>
        <dbReference type="EMBL" id="KAK7433346.1"/>
    </source>
</evidence>
<evidence type="ECO:0000313" key="2">
    <source>
        <dbReference type="Proteomes" id="UP001498421"/>
    </source>
</evidence>
<sequence>MAEVLGISASIAGLISLADITFKYVYKYVRAAKDAKTDIHSLADEVNGLATLLRISLLGPMQANTESTSHDHFNIRMRLDEDFEIVPIAAHTEDVRLYVRAEIARRIQSRQLELSEMVMKEEILDALVGRAEGMFRWVVCQLDYLCDCAHDGERREALKKLPPGLPESYRRLLERVDKCSPKVQDIRQAVSTPETLGATLGKSNTVSEQEILRRCSSLIRKSVDGMHFEFAHFSVTEFLEDEVALSQPLSTPGLDKYLISEANSRSLLAAQCLQFLQLKNFERQVSDSEEWDLVLKRNEEYPFYQLAALWWFDEQ</sequence>
<gene>
    <name evidence="1" type="ORF">QQZ08_000285</name>
</gene>
<dbReference type="Proteomes" id="UP001498421">
    <property type="component" value="Unassembled WGS sequence"/>
</dbReference>